<feature type="domain" description="Granulins" evidence="6">
    <location>
        <begin position="54"/>
        <end position="67"/>
    </location>
</feature>
<evidence type="ECO:0000256" key="4">
    <source>
        <dbReference type="ARBA" id="ARBA00023157"/>
    </source>
</evidence>
<dbReference type="SUPFAM" id="SSF57277">
    <property type="entry name" value="Granulin repeat"/>
    <property type="match status" value="2"/>
</dbReference>
<feature type="signal peptide" evidence="5">
    <location>
        <begin position="1"/>
        <end position="20"/>
    </location>
</feature>
<keyword evidence="4" id="KW-1015">Disulfide bond</keyword>
<evidence type="ECO:0000256" key="1">
    <source>
        <dbReference type="ARBA" id="ARBA00004613"/>
    </source>
</evidence>
<dbReference type="PANTHER" id="PTHR12274:SF3">
    <property type="entry name" value="PROGRANULIN"/>
    <property type="match status" value="1"/>
</dbReference>
<feature type="domain" description="Granulins" evidence="6">
    <location>
        <begin position="136"/>
        <end position="149"/>
    </location>
</feature>
<dbReference type="InterPro" id="IPR000118">
    <property type="entry name" value="Granulin"/>
</dbReference>
<dbReference type="PROSITE" id="PS51257">
    <property type="entry name" value="PROKAR_LIPOPROTEIN"/>
    <property type="match status" value="1"/>
</dbReference>
<dbReference type="PANTHER" id="PTHR12274">
    <property type="entry name" value="GRANULIN"/>
    <property type="match status" value="1"/>
</dbReference>
<dbReference type="InterPro" id="IPR039036">
    <property type="entry name" value="Granulin_fam"/>
</dbReference>
<evidence type="ECO:0000259" key="6">
    <source>
        <dbReference type="PROSITE" id="PS00799"/>
    </source>
</evidence>
<evidence type="ECO:0000313" key="8">
    <source>
        <dbReference type="Proteomes" id="UP000494206"/>
    </source>
</evidence>
<keyword evidence="3" id="KW-0964">Secreted</keyword>
<dbReference type="Gene3D" id="2.10.25.160">
    <property type="entry name" value="Granulin"/>
    <property type="match status" value="3"/>
</dbReference>
<comment type="caution">
    <text evidence="7">The sequence shown here is derived from an EMBL/GenBank/DDBJ whole genome shotgun (WGS) entry which is preliminary data.</text>
</comment>
<name>A0A8S1EVZ9_9PELO</name>
<keyword evidence="8" id="KW-1185">Reference proteome</keyword>
<evidence type="ECO:0000256" key="2">
    <source>
        <dbReference type="ARBA" id="ARBA00010093"/>
    </source>
</evidence>
<dbReference type="GO" id="GO:0005576">
    <property type="term" value="C:extracellular region"/>
    <property type="evidence" value="ECO:0007669"/>
    <property type="project" value="UniProtKB-SubCell"/>
</dbReference>
<keyword evidence="5" id="KW-0732">Signal</keyword>
<proteinExistence type="inferred from homology"/>
<dbReference type="OrthoDB" id="5854875at2759"/>
<evidence type="ECO:0000256" key="3">
    <source>
        <dbReference type="ARBA" id="ARBA00022525"/>
    </source>
</evidence>
<reference evidence="7 8" key="1">
    <citation type="submission" date="2020-04" db="EMBL/GenBank/DDBJ databases">
        <authorList>
            <person name="Laetsch R D."/>
            <person name="Stevens L."/>
            <person name="Kumar S."/>
            <person name="Blaxter L. M."/>
        </authorList>
    </citation>
    <scope>NUCLEOTIDE SEQUENCE [LARGE SCALE GENOMIC DNA]</scope>
</reference>
<sequence>MRNIFLLVAAVGFCALTACAIDCDAETRCNDDETCCKLDDESWGCCPMKNAVCCDDHTHCCPHGSQCDTEEARCIGADYNDIPMQMKRKATRKIERNEFNEIICPDKGSKCPDGSTCCLLEQGSFGCCPVPDAVCCPDMLHCCPNGFTCHGQFCSQNYARIPHLTKFKSTSIRRKPAIEFIEDVSDESEEDSDETMNDFAPILCGAGKTCPAKTTCCKNTLPDGKIRHMCCPLSNAVCCDNTCCPHGYHCVDNGKCEKRAHPNADFLDSFY</sequence>
<organism evidence="7 8">
    <name type="scientific">Caenorhabditis bovis</name>
    <dbReference type="NCBI Taxonomy" id="2654633"/>
    <lineage>
        <taxon>Eukaryota</taxon>
        <taxon>Metazoa</taxon>
        <taxon>Ecdysozoa</taxon>
        <taxon>Nematoda</taxon>
        <taxon>Chromadorea</taxon>
        <taxon>Rhabditida</taxon>
        <taxon>Rhabditina</taxon>
        <taxon>Rhabditomorpha</taxon>
        <taxon>Rhabditoidea</taxon>
        <taxon>Rhabditidae</taxon>
        <taxon>Peloderinae</taxon>
        <taxon>Caenorhabditis</taxon>
    </lineage>
</organism>
<dbReference type="SMART" id="SM00277">
    <property type="entry name" value="GRAN"/>
    <property type="match status" value="3"/>
</dbReference>
<comment type="subcellular location">
    <subcellularLocation>
        <location evidence="1">Secreted</location>
    </subcellularLocation>
</comment>
<dbReference type="PROSITE" id="PS00799">
    <property type="entry name" value="GRANULINS"/>
    <property type="match status" value="2"/>
</dbReference>
<dbReference type="AlphaFoldDB" id="A0A8S1EVZ9"/>
<dbReference type="EMBL" id="CADEPM010000006">
    <property type="protein sequence ID" value="CAB3407861.1"/>
    <property type="molecule type" value="Genomic_DNA"/>
</dbReference>
<dbReference type="Pfam" id="PF00396">
    <property type="entry name" value="Granulin"/>
    <property type="match status" value="3"/>
</dbReference>
<protein>
    <recommendedName>
        <fullName evidence="6">Granulins domain-containing protein</fullName>
    </recommendedName>
</protein>
<accession>A0A8S1EVZ9</accession>
<feature type="chain" id="PRO_5035873775" description="Granulins domain-containing protein" evidence="5">
    <location>
        <begin position="21"/>
        <end position="271"/>
    </location>
</feature>
<dbReference type="InterPro" id="IPR037277">
    <property type="entry name" value="Granulin_sf"/>
</dbReference>
<dbReference type="Proteomes" id="UP000494206">
    <property type="component" value="Unassembled WGS sequence"/>
</dbReference>
<gene>
    <name evidence="7" type="ORF">CBOVIS_LOCUS9718</name>
</gene>
<evidence type="ECO:0000256" key="5">
    <source>
        <dbReference type="SAM" id="SignalP"/>
    </source>
</evidence>
<comment type="similarity">
    <text evidence="2">Belongs to the granulin family.</text>
</comment>
<evidence type="ECO:0000313" key="7">
    <source>
        <dbReference type="EMBL" id="CAB3407861.1"/>
    </source>
</evidence>